<dbReference type="STRING" id="3818.A0A444WP24"/>
<name>A0A444WP24_ARAHY</name>
<evidence type="ECO:0000256" key="2">
    <source>
        <dbReference type="SAM" id="SignalP"/>
    </source>
</evidence>
<reference evidence="3 4" key="1">
    <citation type="submission" date="2019-01" db="EMBL/GenBank/DDBJ databases">
        <title>Sequencing of cultivated peanut Arachis hypogaea provides insights into genome evolution and oil improvement.</title>
        <authorList>
            <person name="Chen X."/>
        </authorList>
    </citation>
    <scope>NUCLEOTIDE SEQUENCE [LARGE SCALE GENOMIC DNA]</scope>
    <source>
        <strain evidence="4">cv. Fuhuasheng</strain>
        <tissue evidence="3">Leaves</tissue>
    </source>
</reference>
<proteinExistence type="predicted"/>
<dbReference type="Gramene" id="arahy.Tifrunner.gnm2.ann2.Ah04g089000.1">
    <property type="protein sequence ID" value="arahy.Tifrunner.gnm2.ann2.Ah04g089000.1-CDS"/>
    <property type="gene ID" value="arahy.Tifrunner.gnm2.ann2.Ah04g089000"/>
</dbReference>
<keyword evidence="2" id="KW-0732">Signal</keyword>
<dbReference type="EMBL" id="SDMP01000026">
    <property type="protein sequence ID" value="RYQ79170.1"/>
    <property type="molecule type" value="Genomic_DNA"/>
</dbReference>
<sequence>MGQMIVQVVLVAVMVVLVGVAGATPPGIAKNPSHATCKIKKYKHCYNLEHVCPKFCPDGCTVECASCKPICVGGSNPTPSPSETPSTPSYYPPPSTPSTPSSPPPQTPSPSTPSSTPPPTTPSSPPPSTPSPTPPQTPSTPSSPTPPQTPSPSTPTPPSGPKTARCRNKNYPKCYNMQFTCPSACPAACEVDCNTCKPVCNCDRPGAVCQDPRFIGGDGTTFYFHGKKDTNFCLVSDPNLHINAHFIGRRSQNMKRDFTWVQSIAILFNNNHTLFIGAQKTAAWDDSNDRVDLSFDGQPITLPQSEGATWTSQTSPSVTVSRAEDSATNSVVLEVEGKLKVSAKVVPITEEDSRIHSYGVTEEDCLAHLDLGFKFLDLSSEVNGVLGQTYKENYVSRLDIGAKMAVMGGSGSEFESSSLFSTDCSVSRFVGDSNNIGEKSSFEGLSCQSGIDGQGVVCRR</sequence>
<feature type="region of interest" description="Disordered" evidence="1">
    <location>
        <begin position="76"/>
        <end position="164"/>
    </location>
</feature>
<evidence type="ECO:0000256" key="1">
    <source>
        <dbReference type="SAM" id="MobiDB-lite"/>
    </source>
</evidence>
<gene>
    <name evidence="3" type="ORF">Ahy_Scaffold6g107863</name>
</gene>
<protein>
    <submittedName>
        <fullName evidence="3">Uncharacterized protein</fullName>
    </submittedName>
</protein>
<dbReference type="Proteomes" id="UP000289738">
    <property type="component" value="Unassembled WGS sequence"/>
</dbReference>
<feature type="signal peptide" evidence="2">
    <location>
        <begin position="1"/>
        <end position="23"/>
    </location>
</feature>
<dbReference type="Pfam" id="PF06830">
    <property type="entry name" value="Root_cap"/>
    <property type="match status" value="1"/>
</dbReference>
<keyword evidence="4" id="KW-1185">Reference proteome</keyword>
<dbReference type="PANTHER" id="PTHR31656">
    <property type="entry name" value="ROOT CAP DOMAIN-CONTAINING PROTEIN"/>
    <property type="match status" value="1"/>
</dbReference>
<evidence type="ECO:0000313" key="4">
    <source>
        <dbReference type="Proteomes" id="UP000289738"/>
    </source>
</evidence>
<organism evidence="3 4">
    <name type="scientific">Arachis hypogaea</name>
    <name type="common">Peanut</name>
    <dbReference type="NCBI Taxonomy" id="3818"/>
    <lineage>
        <taxon>Eukaryota</taxon>
        <taxon>Viridiplantae</taxon>
        <taxon>Streptophyta</taxon>
        <taxon>Embryophyta</taxon>
        <taxon>Tracheophyta</taxon>
        <taxon>Spermatophyta</taxon>
        <taxon>Magnoliopsida</taxon>
        <taxon>eudicotyledons</taxon>
        <taxon>Gunneridae</taxon>
        <taxon>Pentapetalae</taxon>
        <taxon>rosids</taxon>
        <taxon>fabids</taxon>
        <taxon>Fabales</taxon>
        <taxon>Fabaceae</taxon>
        <taxon>Papilionoideae</taxon>
        <taxon>50 kb inversion clade</taxon>
        <taxon>dalbergioids sensu lato</taxon>
        <taxon>Dalbergieae</taxon>
        <taxon>Pterocarpus clade</taxon>
        <taxon>Arachis</taxon>
    </lineage>
</organism>
<feature type="compositionally biased region" description="Pro residues" evidence="1">
    <location>
        <begin position="90"/>
        <end position="160"/>
    </location>
</feature>
<dbReference type="OrthoDB" id="2012132at2759"/>
<dbReference type="AlphaFoldDB" id="A0A444WP24"/>
<comment type="caution">
    <text evidence="3">The sequence shown here is derived from an EMBL/GenBank/DDBJ whole genome shotgun (WGS) entry which is preliminary data.</text>
</comment>
<feature type="chain" id="PRO_5019549486" evidence="2">
    <location>
        <begin position="24"/>
        <end position="460"/>
    </location>
</feature>
<dbReference type="InterPro" id="IPR009646">
    <property type="entry name" value="Root_cap"/>
</dbReference>
<dbReference type="PRINTS" id="PR01217">
    <property type="entry name" value="PRICHEXTENSN"/>
</dbReference>
<accession>A0A444WP24</accession>
<evidence type="ECO:0000313" key="3">
    <source>
        <dbReference type="EMBL" id="RYQ79170.1"/>
    </source>
</evidence>